<comment type="subcellular location">
    <subcellularLocation>
        <location evidence="3">Cytoplasm</location>
        <location evidence="3">Cytoskeleton</location>
    </subcellularLocation>
    <subcellularLocation>
        <location evidence="2">Membrane</location>
        <topology evidence="2">Peripheral membrane protein</topology>
    </subcellularLocation>
</comment>
<evidence type="ECO:0000256" key="8">
    <source>
        <dbReference type="ARBA" id="ARBA00022553"/>
    </source>
</evidence>
<evidence type="ECO:0000313" key="30">
    <source>
        <dbReference type="Proteomes" id="UP001145742"/>
    </source>
</evidence>
<dbReference type="InterPro" id="IPR015008">
    <property type="entry name" value="ROCK_Rho-bd_dom"/>
</dbReference>
<keyword evidence="8" id="KW-0597">Phosphoprotein</keyword>
<protein>
    <recommendedName>
        <fullName evidence="5">non-specific serine/threonine protein kinase</fullName>
        <ecNumber evidence="5">2.7.11.1</ecNumber>
    </recommendedName>
</protein>
<dbReference type="InterPro" id="IPR029071">
    <property type="entry name" value="Ubiquitin-like_domsf"/>
</dbReference>
<dbReference type="Pfam" id="PF08912">
    <property type="entry name" value="Rho_Binding"/>
    <property type="match status" value="1"/>
</dbReference>
<keyword evidence="30" id="KW-1185">Reference proteome</keyword>
<dbReference type="InterPro" id="IPR001394">
    <property type="entry name" value="Peptidase_C19_UCH"/>
</dbReference>
<dbReference type="PROSITE" id="PS51859">
    <property type="entry name" value="RHO_BD"/>
    <property type="match status" value="1"/>
</dbReference>
<dbReference type="PROSITE" id="PS50011">
    <property type="entry name" value="PROTEIN_KINASE_DOM"/>
    <property type="match status" value="1"/>
</dbReference>
<dbReference type="PROSITE" id="PS00108">
    <property type="entry name" value="PROTEIN_KINASE_ST"/>
    <property type="match status" value="1"/>
</dbReference>
<keyword evidence="16" id="KW-0460">Magnesium</keyword>
<dbReference type="PROSITE" id="PS51860">
    <property type="entry name" value="REM_1"/>
    <property type="match status" value="1"/>
</dbReference>
<evidence type="ECO:0000256" key="17">
    <source>
        <dbReference type="ARBA" id="ARBA00023054"/>
    </source>
</evidence>
<dbReference type="CDD" id="cd02657">
    <property type="entry name" value="Peptidase_C19A"/>
    <property type="match status" value="1"/>
</dbReference>
<dbReference type="InterPro" id="IPR050839">
    <property type="entry name" value="Rho-assoc_Ser/Thr_Kinase"/>
</dbReference>
<dbReference type="CDD" id="cd11639">
    <property type="entry name" value="HR1_ROCK1"/>
    <property type="match status" value="1"/>
</dbReference>
<evidence type="ECO:0000256" key="1">
    <source>
        <dbReference type="ARBA" id="ARBA00001946"/>
    </source>
</evidence>
<dbReference type="Pfam" id="PF25346">
    <property type="entry name" value="PH_MRCK"/>
    <property type="match status" value="1"/>
</dbReference>
<dbReference type="PROSITE" id="PS00107">
    <property type="entry name" value="PROTEIN_KINASE_ATP"/>
    <property type="match status" value="1"/>
</dbReference>
<dbReference type="EMBL" id="WHWB01034769">
    <property type="protein sequence ID" value="KAJ7404480.1"/>
    <property type="molecule type" value="Genomic_DNA"/>
</dbReference>
<evidence type="ECO:0000256" key="10">
    <source>
        <dbReference type="ARBA" id="ARBA00022723"/>
    </source>
</evidence>
<dbReference type="InterPro" id="IPR000626">
    <property type="entry name" value="Ubiquitin-like_dom"/>
</dbReference>
<evidence type="ECO:0000256" key="6">
    <source>
        <dbReference type="ARBA" id="ARBA00022490"/>
    </source>
</evidence>
<dbReference type="Gene3D" id="3.10.20.90">
    <property type="entry name" value="Phosphatidylinositol 3-kinase Catalytic Subunit, Chain A, domain 1"/>
    <property type="match status" value="1"/>
</dbReference>
<dbReference type="GO" id="GO:0016301">
    <property type="term" value="F:kinase activity"/>
    <property type="evidence" value="ECO:0007669"/>
    <property type="project" value="UniProtKB-KW"/>
</dbReference>
<dbReference type="Gene3D" id="3.90.70.10">
    <property type="entry name" value="Cysteine proteinases"/>
    <property type="match status" value="2"/>
</dbReference>
<dbReference type="PROSITE" id="PS00299">
    <property type="entry name" value="UBIQUITIN_1"/>
    <property type="match status" value="1"/>
</dbReference>
<accession>A0ABQ9CRJ9</accession>
<dbReference type="InterPro" id="IPR037310">
    <property type="entry name" value="ROCK1_HR1"/>
</dbReference>
<evidence type="ECO:0000256" key="11">
    <source>
        <dbReference type="ARBA" id="ARBA00022741"/>
    </source>
</evidence>
<evidence type="ECO:0000259" key="23">
    <source>
        <dbReference type="PROSITE" id="PS50011"/>
    </source>
</evidence>
<keyword evidence="9" id="KW-0808">Transferase</keyword>
<keyword evidence="14" id="KW-0862">Zinc</keyword>
<keyword evidence="7" id="KW-0723">Serine/threonine-protein kinase</keyword>
<evidence type="ECO:0000259" key="27">
    <source>
        <dbReference type="PROSITE" id="PS51859"/>
    </source>
</evidence>
<evidence type="ECO:0000259" key="24">
    <source>
        <dbReference type="PROSITE" id="PS50081"/>
    </source>
</evidence>
<dbReference type="InterPro" id="IPR017441">
    <property type="entry name" value="Protein_kinase_ATP_BS"/>
</dbReference>
<evidence type="ECO:0000256" key="5">
    <source>
        <dbReference type="ARBA" id="ARBA00012513"/>
    </source>
</evidence>
<evidence type="ECO:0000256" key="3">
    <source>
        <dbReference type="ARBA" id="ARBA00004245"/>
    </source>
</evidence>
<evidence type="ECO:0000259" key="28">
    <source>
        <dbReference type="PROSITE" id="PS51860"/>
    </source>
</evidence>
<reference evidence="29" key="1">
    <citation type="submission" date="2019-10" db="EMBL/GenBank/DDBJ databases">
        <authorList>
            <person name="Soares A.E.R."/>
            <person name="Aleixo A."/>
            <person name="Schneider P."/>
            <person name="Miyaki C.Y."/>
            <person name="Schneider M.P."/>
            <person name="Mello C."/>
            <person name="Vasconcelos A.T.R."/>
        </authorList>
    </citation>
    <scope>NUCLEOTIDE SEQUENCE</scope>
    <source>
        <tissue evidence="29">Muscle</tissue>
    </source>
</reference>
<dbReference type="CDD" id="cd20874">
    <property type="entry name" value="C1_ROCK1"/>
    <property type="match status" value="1"/>
</dbReference>
<dbReference type="SUPFAM" id="SSF54236">
    <property type="entry name" value="Ubiquitin-like"/>
    <property type="match status" value="1"/>
</dbReference>
<evidence type="ECO:0000256" key="15">
    <source>
        <dbReference type="ARBA" id="ARBA00022840"/>
    </source>
</evidence>
<evidence type="ECO:0000256" key="4">
    <source>
        <dbReference type="ARBA" id="ARBA00009903"/>
    </source>
</evidence>
<dbReference type="PROSITE" id="PS50081">
    <property type="entry name" value="ZF_DAG_PE_2"/>
    <property type="match status" value="1"/>
</dbReference>
<evidence type="ECO:0000256" key="19">
    <source>
        <dbReference type="ARBA" id="ARBA00023212"/>
    </source>
</evidence>
<evidence type="ECO:0000259" key="25">
    <source>
        <dbReference type="PROSITE" id="PS50235"/>
    </source>
</evidence>
<dbReference type="InterPro" id="IPR000961">
    <property type="entry name" value="AGC-kinase_C"/>
</dbReference>
<dbReference type="InterPro" id="IPR011072">
    <property type="entry name" value="HR1_rho-bd"/>
</dbReference>
<keyword evidence="15 21" id="KW-0067">ATP-binding</keyword>
<dbReference type="CDD" id="cd16104">
    <property type="entry name" value="Ubl_USP14_like"/>
    <property type="match status" value="1"/>
</dbReference>
<dbReference type="InterPro" id="IPR008271">
    <property type="entry name" value="Ser/Thr_kinase_AS"/>
</dbReference>
<evidence type="ECO:0000259" key="26">
    <source>
        <dbReference type="PROSITE" id="PS51285"/>
    </source>
</evidence>
<dbReference type="Proteomes" id="UP001145742">
    <property type="component" value="Unassembled WGS sequence"/>
</dbReference>
<evidence type="ECO:0000256" key="7">
    <source>
        <dbReference type="ARBA" id="ARBA00022527"/>
    </source>
</evidence>
<dbReference type="PROSITE" id="PS50235">
    <property type="entry name" value="USP_3"/>
    <property type="match status" value="1"/>
</dbReference>
<feature type="domain" description="REM-1" evidence="28">
    <location>
        <begin position="555"/>
        <end position="635"/>
    </location>
</feature>
<evidence type="ECO:0000256" key="9">
    <source>
        <dbReference type="ARBA" id="ARBA00022679"/>
    </source>
</evidence>
<feature type="domain" description="USP" evidence="25">
    <location>
        <begin position="1604"/>
        <end position="1915"/>
    </location>
</feature>
<dbReference type="PANTHER" id="PTHR22988">
    <property type="entry name" value="MYOTONIC DYSTROPHY S/T KINASE-RELATED"/>
    <property type="match status" value="1"/>
</dbReference>
<dbReference type="SUPFAM" id="SSF57889">
    <property type="entry name" value="Cysteine-rich domain"/>
    <property type="match status" value="1"/>
</dbReference>
<feature type="domain" description="AGC-kinase C-terminal" evidence="26">
    <location>
        <begin position="418"/>
        <end position="486"/>
    </location>
</feature>
<dbReference type="InterPro" id="IPR011009">
    <property type="entry name" value="Kinase-like_dom_sf"/>
</dbReference>
<keyword evidence="19" id="KW-0206">Cytoskeleton</keyword>
<keyword evidence="13 29" id="KW-0418">Kinase</keyword>
<evidence type="ECO:0000256" key="14">
    <source>
        <dbReference type="ARBA" id="ARBA00022833"/>
    </source>
</evidence>
<dbReference type="InterPro" id="IPR019954">
    <property type="entry name" value="Ubiquitin_CS"/>
</dbReference>
<evidence type="ECO:0000256" key="16">
    <source>
        <dbReference type="ARBA" id="ARBA00022842"/>
    </source>
</evidence>
<keyword evidence="10" id="KW-0479">Metal-binding</keyword>
<dbReference type="InterPro" id="IPR018200">
    <property type="entry name" value="USP_CS"/>
</dbReference>
<dbReference type="SMART" id="SM00133">
    <property type="entry name" value="S_TK_X"/>
    <property type="match status" value="1"/>
</dbReference>
<dbReference type="CDD" id="cd01242">
    <property type="entry name" value="PH_ROCK"/>
    <property type="match status" value="1"/>
</dbReference>
<dbReference type="Pfam" id="PF00069">
    <property type="entry name" value="Pkinase"/>
    <property type="match status" value="1"/>
</dbReference>
<evidence type="ECO:0000313" key="29">
    <source>
        <dbReference type="EMBL" id="KAJ7404480.1"/>
    </source>
</evidence>
<evidence type="ECO:0000256" key="2">
    <source>
        <dbReference type="ARBA" id="ARBA00004170"/>
    </source>
</evidence>
<feature type="binding site" evidence="21">
    <location>
        <position position="182"/>
    </location>
    <ligand>
        <name>ATP</name>
        <dbReference type="ChEBI" id="CHEBI:30616"/>
    </ligand>
</feature>
<keyword evidence="12" id="KW-0863">Zinc-finger</keyword>
<comment type="cofactor">
    <cofactor evidence="1">
        <name>Mg(2+)</name>
        <dbReference type="ChEBI" id="CHEBI:18420"/>
    </cofactor>
</comment>
<dbReference type="InterPro" id="IPR028889">
    <property type="entry name" value="USP"/>
</dbReference>
<dbReference type="Gene3D" id="3.30.200.20">
    <property type="entry name" value="Phosphorylase Kinase, domain 1"/>
    <property type="match status" value="1"/>
</dbReference>
<evidence type="ECO:0000256" key="22">
    <source>
        <dbReference type="SAM" id="Coils"/>
    </source>
</evidence>
<dbReference type="SUPFAM" id="SSF103652">
    <property type="entry name" value="G protein-binding domain"/>
    <property type="match status" value="1"/>
</dbReference>
<dbReference type="InterPro" id="IPR002219">
    <property type="entry name" value="PKC_DAG/PE"/>
</dbReference>
<dbReference type="SMART" id="SM00109">
    <property type="entry name" value="C1"/>
    <property type="match status" value="1"/>
</dbReference>
<dbReference type="Gene3D" id="3.30.60.20">
    <property type="match status" value="1"/>
</dbReference>
<feature type="domain" description="Protein kinase" evidence="23">
    <location>
        <begin position="153"/>
        <end position="415"/>
    </location>
</feature>
<organism evidence="29 30">
    <name type="scientific">Willisornis vidua</name>
    <name type="common">Xingu scale-backed antbird</name>
    <dbReference type="NCBI Taxonomy" id="1566151"/>
    <lineage>
        <taxon>Eukaryota</taxon>
        <taxon>Metazoa</taxon>
        <taxon>Chordata</taxon>
        <taxon>Craniata</taxon>
        <taxon>Vertebrata</taxon>
        <taxon>Euteleostomi</taxon>
        <taxon>Archelosauria</taxon>
        <taxon>Archosauria</taxon>
        <taxon>Dinosauria</taxon>
        <taxon>Saurischia</taxon>
        <taxon>Theropoda</taxon>
        <taxon>Coelurosauria</taxon>
        <taxon>Aves</taxon>
        <taxon>Neognathae</taxon>
        <taxon>Neoaves</taxon>
        <taxon>Telluraves</taxon>
        <taxon>Australaves</taxon>
        <taxon>Passeriformes</taxon>
        <taxon>Thamnophilidae</taxon>
        <taxon>Willisornis</taxon>
    </lineage>
</organism>
<keyword evidence="18" id="KW-0472">Membrane</keyword>
<sequence>MSTGESFESRFEKIDVTLKDPKSEVNVDCLLGWSRGVKESSLDSESQGPEFKSQWDRPLAVQCLSAIPSRHISDAQQGQPWKVVLEMVFGQNDTILKWWNSYLHDAVKDGLDALVYDLDFPALRKNKNIDNFLNRYKDTVNKIRDLRMKAEDYEVVKVIGRGAFGEVQLVRHKSSRRVYAMKLLSKFEMIKRSDSAFFWEERDIMAFANSPWVVQLFYAFQDDRYLYMVMEYMPGGDLVNLMSNYDVPEKWARFYTAEVVLALDAIHSMGFIHRDVKPDNMLLDKAGHLKLADFGTCMKMNKEGMVRCDTAVGTPDYISPEVLKSQGGDGYYGRECDWWSVGVFLYEMLVGDTPFYADSLVGTYSKIMNHKNSLTFPDDNDISKEAKNLICAFLTDREVRLGRNGVEEIKRHLFFKNDQWAWETLRDTVAPVVPDLSSDIDTSNFDDLEEDKGEEETFPIPKAFVGNQLPFVGFTYYSNRRYLAVSAENSNDNRTGSSVDKSVLDNMQKMIYELEEQLHNEMQLKDEMEQKCRSSNIKLDKIMKELDEEGNQRKSLETALSQIEKEKMVLQHKINEYQRKFEQENERRRNVENEVSTLKDQMEDLKKISHHSQISNEKITQLQKQLEEANDLLRTESDTAARLRKGNTEMSKSLSQLESLNRELQERCRVLESSKLQVEKDYYQLQAALESERRDKSHGSEMIGELQVRITTLQEEVKNIKNNLERVEAERKQVQDLLNHSEKEKNSLEIDLNYKLKSLQDRLEQEVNEHKVTKTRLTDKHQSIEEARSVAMCEMEKKVKEERAAREKAENRIVQAEKQCSMLDFDLKQSQQKLEHLLEQKERLEDEVRNLTLKLEQETNKRIMAQNELKAQAFEADNLKGTEKQLKQEINTLLEAKRLLEFESAQLTKQYRGNECQMRELQDQLEAEQYFSTLYKTQVKELKEEIDEKNKETQRKMHELQNEKETLTTQLELAETKAESERLARALLEEQFFELNQESKKAASRHRQELTDKDSIIRRLEETNNTLTKDVDLITKENTEINEKFKKQEEVTSSVSRGSVLGPELFSIFISDTSRGIRCTLSNFADDTKLWGPVDTLEGWAAIQKDLDKLKKWDHDYKMKKEEEINNIRMHYEKSINTERTLKTQAVNKLAEIMNRKDFKIDRKKANMQDLRKKEKENRKLQLELNQEKEKFNQMVVKYQKELNEMQAQLAEESTYRNELQMQLDSKESDIEQLRRKIMDLQQGMDSTSVASLPTDETDGNLSVKATTCSGLLRYVVVSSKKILFYNDEKDKDQSNPSMVLDIDKLFHVRPVTQGDVYRAETEEIPKIFQILYANEGECRKDLEVEPVQPAEKTNFLNHKGHEFIPTLYHFPANCEACAKPLWHVFKPPAALECRRCHVKCHRDHLDKKEELIAPCKVSYDVTSARDMLLLASCQDEQKKWVTHLVKKIPKTPPSTFVRASPRTMSTRSSANQSFRKVVKNTSGKTRFSAKLQLAEAALCTYDSVNVKWGKEKFDGVELNTDEPPMVFKAQLFALTGVQPARQKVMVKGGTLKDDDWGNLKIKNGMTLLMMGSADALPEEPIARPVFVEDMTEEQLASAMELPCGLTNLGNTCYMNATVQCIRSVPEVKEALKRYGGALRASGEMASAQYITAALRDLFDSMDKTSSSIPPIILLQFLHMAFPQFAEKGDQGQYLQQDANECWVQMMRVLQQKLEGIEGDTVMERLQEEITKLSPTLQRNALYIKSSKISRLPAYLTIQMVRFFYKEKESVNAKVLKDVKFPLMLDVYELCTPDLQEKMVSYRSKFKDLEDKKVNQQPKNSSKSDGAQKEVKYEPFSFPDDIGSNNCGYYDLQAVLTHQGRSSSSGHYVSWVKRKQDEWIKFDDDKVSIVTPEDILRLSGGGDWHIAYVLLYGPRRIEVVEDEAEQ</sequence>
<keyword evidence="6" id="KW-0963">Cytoplasm</keyword>
<proteinExistence type="inferred from homology"/>
<name>A0ABQ9CRJ9_9PASS</name>
<dbReference type="CDD" id="cd22250">
    <property type="entry name" value="ROCK_SBD"/>
    <property type="match status" value="1"/>
</dbReference>
<evidence type="ECO:0000256" key="21">
    <source>
        <dbReference type="PROSITE-ProRule" id="PRU10141"/>
    </source>
</evidence>
<feature type="domain" description="RhoBD" evidence="27">
    <location>
        <begin position="1028"/>
        <end position="1159"/>
    </location>
</feature>
<feature type="coiled-coil region" evidence="22">
    <location>
        <begin position="504"/>
        <end position="991"/>
    </location>
</feature>
<dbReference type="InterPro" id="IPR057529">
    <property type="entry name" value="MRCK/ROCK_PH"/>
</dbReference>
<evidence type="ECO:0000256" key="12">
    <source>
        <dbReference type="ARBA" id="ARBA00022771"/>
    </source>
</evidence>
<dbReference type="SUPFAM" id="SSF56112">
    <property type="entry name" value="Protein kinase-like (PK-like)"/>
    <property type="match status" value="1"/>
</dbReference>
<dbReference type="SUPFAM" id="SSF90257">
    <property type="entry name" value="Myosin rod fragments"/>
    <property type="match status" value="1"/>
</dbReference>
<evidence type="ECO:0000256" key="20">
    <source>
        <dbReference type="PROSITE-ProRule" id="PRU01207"/>
    </source>
</evidence>
<dbReference type="SUPFAM" id="SSF54001">
    <property type="entry name" value="Cysteine proteinases"/>
    <property type="match status" value="1"/>
</dbReference>
<feature type="coiled-coil region" evidence="22">
    <location>
        <begin position="1161"/>
        <end position="1244"/>
    </location>
</feature>
<dbReference type="Gene3D" id="1.10.510.10">
    <property type="entry name" value="Transferase(Phosphotransferase) domain 1"/>
    <property type="match status" value="1"/>
</dbReference>
<comment type="similarity">
    <text evidence="4">Belongs to the protein kinase superfamily. AGC Ser/Thr protein kinase family.</text>
</comment>
<dbReference type="Gene3D" id="1.20.5.730">
    <property type="entry name" value="Single helix bin"/>
    <property type="match status" value="1"/>
</dbReference>
<evidence type="ECO:0000256" key="18">
    <source>
        <dbReference type="ARBA" id="ARBA00023136"/>
    </source>
</evidence>
<evidence type="ECO:0000256" key="13">
    <source>
        <dbReference type="ARBA" id="ARBA00022777"/>
    </source>
</evidence>
<comment type="caution">
    <text evidence="29">The sequence shown here is derived from an EMBL/GenBank/DDBJ whole genome shotgun (WGS) entry which is preliminary data.</text>
</comment>
<dbReference type="PROSITE" id="PS00972">
    <property type="entry name" value="USP_1"/>
    <property type="match status" value="1"/>
</dbReference>
<dbReference type="Gene3D" id="1.20.5.340">
    <property type="match status" value="1"/>
</dbReference>
<dbReference type="InterPro" id="IPR000719">
    <property type="entry name" value="Prot_kinase_dom"/>
</dbReference>
<keyword evidence="17 20" id="KW-0175">Coiled coil</keyword>
<dbReference type="Pfam" id="PF00443">
    <property type="entry name" value="UCH"/>
    <property type="match status" value="1"/>
</dbReference>
<dbReference type="SMART" id="SM00213">
    <property type="entry name" value="UBQ"/>
    <property type="match status" value="1"/>
</dbReference>
<dbReference type="SMART" id="SM00220">
    <property type="entry name" value="S_TKc"/>
    <property type="match status" value="1"/>
</dbReference>
<dbReference type="PROSITE" id="PS00973">
    <property type="entry name" value="USP_2"/>
    <property type="match status" value="1"/>
</dbReference>
<dbReference type="PROSITE" id="PS51285">
    <property type="entry name" value="AGC_KINASE_CTER"/>
    <property type="match status" value="1"/>
</dbReference>
<dbReference type="EC" id="2.7.11.1" evidence="5"/>
<dbReference type="InterPro" id="IPR046349">
    <property type="entry name" value="C1-like_sf"/>
</dbReference>
<feature type="domain" description="Phorbol-ester/DAG-type" evidence="24">
    <location>
        <begin position="1361"/>
        <end position="1416"/>
    </location>
</feature>
<gene>
    <name evidence="29" type="primary">ROCK2</name>
    <name evidence="29" type="ORF">WISP_145316</name>
</gene>
<keyword evidence="11 21" id="KW-0547">Nucleotide-binding</keyword>
<dbReference type="PANTHER" id="PTHR22988:SF73">
    <property type="entry name" value="RHO-ASSOCIATED PROTEIN KINASE"/>
    <property type="match status" value="1"/>
</dbReference>
<dbReference type="InterPro" id="IPR038765">
    <property type="entry name" value="Papain-like_cys_pep_sf"/>
</dbReference>